<feature type="domain" description="MannoseP isomerase/GMP-like beta-helix" evidence="11">
    <location>
        <begin position="301"/>
        <end position="353"/>
    </location>
</feature>
<dbReference type="EC" id="2.7.7.13" evidence="2"/>
<dbReference type="PANTHER" id="PTHR46390">
    <property type="entry name" value="MANNOSE-1-PHOSPHATE GUANYLYLTRANSFERASE"/>
    <property type="match status" value="1"/>
</dbReference>
<keyword evidence="13" id="KW-1185">Reference proteome</keyword>
<evidence type="ECO:0000259" key="9">
    <source>
        <dbReference type="Pfam" id="PF00483"/>
    </source>
</evidence>
<dbReference type="SUPFAM" id="SSF53448">
    <property type="entry name" value="Nucleotide-diphospho-sugar transferases"/>
    <property type="match status" value="1"/>
</dbReference>
<dbReference type="GO" id="GO:0005525">
    <property type="term" value="F:GTP binding"/>
    <property type="evidence" value="ECO:0007669"/>
    <property type="project" value="UniProtKB-KW"/>
</dbReference>
<gene>
    <name evidence="12" type="primary">algA</name>
    <name evidence="12" type="ORF">GCM10007301_12290</name>
</gene>
<reference evidence="12" key="1">
    <citation type="journal article" date="2014" name="Int. J. Syst. Evol. Microbiol.">
        <title>Complete genome sequence of Corynebacterium casei LMG S-19264T (=DSM 44701T), isolated from a smear-ripened cheese.</title>
        <authorList>
            <consortium name="US DOE Joint Genome Institute (JGI-PGF)"/>
            <person name="Walter F."/>
            <person name="Albersmeier A."/>
            <person name="Kalinowski J."/>
            <person name="Ruckert C."/>
        </authorList>
    </citation>
    <scope>NUCLEOTIDE SEQUENCE</scope>
    <source>
        <strain evidence="12">CCM 7897</strain>
    </source>
</reference>
<evidence type="ECO:0000256" key="6">
    <source>
        <dbReference type="ARBA" id="ARBA00023134"/>
    </source>
</evidence>
<organism evidence="12 13">
    <name type="scientific">Azorhizobium oxalatiphilum</name>
    <dbReference type="NCBI Taxonomy" id="980631"/>
    <lineage>
        <taxon>Bacteria</taxon>
        <taxon>Pseudomonadati</taxon>
        <taxon>Pseudomonadota</taxon>
        <taxon>Alphaproteobacteria</taxon>
        <taxon>Hyphomicrobiales</taxon>
        <taxon>Xanthobacteraceae</taxon>
        <taxon>Azorhizobium</taxon>
    </lineage>
</organism>
<dbReference type="GO" id="GO:0000271">
    <property type="term" value="P:polysaccharide biosynthetic process"/>
    <property type="evidence" value="ECO:0007669"/>
    <property type="project" value="InterPro"/>
</dbReference>
<dbReference type="InterPro" id="IPR014710">
    <property type="entry name" value="RmlC-like_jellyroll"/>
</dbReference>
<reference evidence="12" key="2">
    <citation type="submission" date="2020-09" db="EMBL/GenBank/DDBJ databases">
        <authorList>
            <person name="Sun Q."/>
            <person name="Sedlacek I."/>
        </authorList>
    </citation>
    <scope>NUCLEOTIDE SEQUENCE</scope>
    <source>
        <strain evidence="12">CCM 7897</strain>
    </source>
</reference>
<name>A0A917F8Z0_9HYPH</name>
<sequence length="476" mass="51057">MATRTSGLFPVVLSGGSGSRLWPLSRQAYPKHLLSLFGEGSLLQAAAERVGDRTLFEPLTIVTSDEHRFVIAEQLRAIGCNDAHIISEPVGRNTAAAVAVAALHLACRDPEAVLLLMPADHLIKDTAAFHDCVERGVEGAKAGRIVLFGVPATEPVEGYGYIGCTDAPTADGCLPITCFVEKPDAATARGYVEQGTYYWNCGIVIATAATLLKELERLAPDVLAACLAALDGSSDGSGFSRLALAAFAACPSVAFDVAVIEKTDLAALVPARFDWADLGSWSAIWGAAGKDDRGTVLHGDVLAQDTSGCYVRSDGPLVSVVGVENLIVVATPDAVLVMPKHRDQEVKALVTALSARGHVAASQTPKVRRPWGSYQSIETGDRFQVKRITVNPGGKLSLQRHYHRAEHWVVVRGTALVRRDNDEILLRENESIFIPLGAVHRLENPGKVPLDLIEVQSGTYLAEDDIVRLEDIYERC</sequence>
<evidence type="ECO:0000259" key="11">
    <source>
        <dbReference type="Pfam" id="PF22640"/>
    </source>
</evidence>
<evidence type="ECO:0000259" key="10">
    <source>
        <dbReference type="Pfam" id="PF01050"/>
    </source>
</evidence>
<evidence type="ECO:0000313" key="13">
    <source>
        <dbReference type="Proteomes" id="UP000606044"/>
    </source>
</evidence>
<dbReference type="RefSeq" id="WP_188576340.1">
    <property type="nucleotide sequence ID" value="NZ_BMCT01000001.1"/>
</dbReference>
<evidence type="ECO:0000256" key="8">
    <source>
        <dbReference type="RuleBase" id="RU004190"/>
    </source>
</evidence>
<dbReference type="InterPro" id="IPR051161">
    <property type="entry name" value="Mannose-6P_isomerase_type2"/>
</dbReference>
<evidence type="ECO:0000256" key="3">
    <source>
        <dbReference type="ARBA" id="ARBA00022679"/>
    </source>
</evidence>
<dbReference type="CDD" id="cd02509">
    <property type="entry name" value="GDP-M1P_Guanylyltransferase"/>
    <property type="match status" value="1"/>
</dbReference>
<dbReference type="FunFam" id="2.60.120.10:FF:000032">
    <property type="entry name" value="Mannose-1-phosphate guanylyltransferase/mannose-6-phosphate isomerase"/>
    <property type="match status" value="1"/>
</dbReference>
<dbReference type="Pfam" id="PF22640">
    <property type="entry name" value="ManC_GMP_beta-helix"/>
    <property type="match status" value="1"/>
</dbReference>
<proteinExistence type="inferred from homology"/>
<comment type="catalytic activity">
    <reaction evidence="7">
        <text>alpha-D-mannose 1-phosphate + GTP + H(+) = GDP-alpha-D-mannose + diphosphate</text>
        <dbReference type="Rhea" id="RHEA:15229"/>
        <dbReference type="ChEBI" id="CHEBI:15378"/>
        <dbReference type="ChEBI" id="CHEBI:33019"/>
        <dbReference type="ChEBI" id="CHEBI:37565"/>
        <dbReference type="ChEBI" id="CHEBI:57527"/>
        <dbReference type="ChEBI" id="CHEBI:58409"/>
        <dbReference type="EC" id="2.7.7.13"/>
    </reaction>
</comment>
<dbReference type="EMBL" id="BMCT01000001">
    <property type="protein sequence ID" value="GGF54329.1"/>
    <property type="molecule type" value="Genomic_DNA"/>
</dbReference>
<dbReference type="CDD" id="cd02213">
    <property type="entry name" value="cupin_PMI_typeII_C"/>
    <property type="match status" value="1"/>
</dbReference>
<protein>
    <recommendedName>
        <fullName evidence="2">mannose-1-phosphate guanylyltransferase</fullName>
        <ecNumber evidence="2">2.7.7.13</ecNumber>
    </recommendedName>
</protein>
<dbReference type="InterPro" id="IPR006375">
    <property type="entry name" value="Man1P_GuaTrfase/Man6P_Isoase"/>
</dbReference>
<dbReference type="GO" id="GO:0009298">
    <property type="term" value="P:GDP-mannose biosynthetic process"/>
    <property type="evidence" value="ECO:0007669"/>
    <property type="project" value="TreeGrafter"/>
</dbReference>
<evidence type="ECO:0000256" key="7">
    <source>
        <dbReference type="ARBA" id="ARBA00047343"/>
    </source>
</evidence>
<dbReference type="GO" id="GO:0004475">
    <property type="term" value="F:mannose-1-phosphate guanylyltransferase (GTP) activity"/>
    <property type="evidence" value="ECO:0007669"/>
    <property type="project" value="UniProtKB-EC"/>
</dbReference>
<feature type="domain" description="Mannose-6-phosphate isomerase type II C-terminal" evidence="10">
    <location>
        <begin position="362"/>
        <end position="471"/>
    </location>
</feature>
<dbReference type="Pfam" id="PF01050">
    <property type="entry name" value="MannoseP_isomer"/>
    <property type="match status" value="1"/>
</dbReference>
<dbReference type="Gene3D" id="2.60.120.10">
    <property type="entry name" value="Jelly Rolls"/>
    <property type="match status" value="1"/>
</dbReference>
<dbReference type="InterPro" id="IPR005835">
    <property type="entry name" value="NTP_transferase_dom"/>
</dbReference>
<dbReference type="InterPro" id="IPR001538">
    <property type="entry name" value="Man6P_isomerase-2_C"/>
</dbReference>
<dbReference type="InterPro" id="IPR049577">
    <property type="entry name" value="GMPP_N"/>
</dbReference>
<dbReference type="Proteomes" id="UP000606044">
    <property type="component" value="Unassembled WGS sequence"/>
</dbReference>
<dbReference type="PANTHER" id="PTHR46390:SF1">
    <property type="entry name" value="MANNOSE-1-PHOSPHATE GUANYLYLTRANSFERASE"/>
    <property type="match status" value="1"/>
</dbReference>
<comment type="caution">
    <text evidence="12">The sequence shown here is derived from an EMBL/GenBank/DDBJ whole genome shotgun (WGS) entry which is preliminary data.</text>
</comment>
<evidence type="ECO:0000256" key="1">
    <source>
        <dbReference type="ARBA" id="ARBA00006115"/>
    </source>
</evidence>
<dbReference type="Pfam" id="PF00483">
    <property type="entry name" value="NTP_transferase"/>
    <property type="match status" value="1"/>
</dbReference>
<dbReference type="SUPFAM" id="SSF51182">
    <property type="entry name" value="RmlC-like cupins"/>
    <property type="match status" value="1"/>
</dbReference>
<comment type="similarity">
    <text evidence="1 8">Belongs to the mannose-6-phosphate isomerase type 2 family.</text>
</comment>
<keyword evidence="3" id="KW-0808">Transferase</keyword>
<accession>A0A917F8Z0</accession>
<dbReference type="InterPro" id="IPR011051">
    <property type="entry name" value="RmlC_Cupin_sf"/>
</dbReference>
<dbReference type="FunFam" id="3.90.550.10:FF:000046">
    <property type="entry name" value="Mannose-1-phosphate guanylyltransferase (GDP)"/>
    <property type="match status" value="1"/>
</dbReference>
<keyword evidence="5" id="KW-0547">Nucleotide-binding</keyword>
<dbReference type="InterPro" id="IPR029044">
    <property type="entry name" value="Nucleotide-diphossugar_trans"/>
</dbReference>
<dbReference type="AlphaFoldDB" id="A0A917F8Z0"/>
<evidence type="ECO:0000256" key="5">
    <source>
        <dbReference type="ARBA" id="ARBA00022741"/>
    </source>
</evidence>
<feature type="domain" description="Nucleotidyl transferase" evidence="9">
    <location>
        <begin position="10"/>
        <end position="290"/>
    </location>
</feature>
<evidence type="ECO:0000256" key="2">
    <source>
        <dbReference type="ARBA" id="ARBA00012387"/>
    </source>
</evidence>
<dbReference type="Gene3D" id="3.90.550.10">
    <property type="entry name" value="Spore Coat Polysaccharide Biosynthesis Protein SpsA, Chain A"/>
    <property type="match status" value="1"/>
</dbReference>
<evidence type="ECO:0000313" key="12">
    <source>
        <dbReference type="EMBL" id="GGF54329.1"/>
    </source>
</evidence>
<keyword evidence="6" id="KW-0342">GTP-binding</keyword>
<dbReference type="NCBIfam" id="TIGR01479">
    <property type="entry name" value="GMP_PMI"/>
    <property type="match status" value="1"/>
</dbReference>
<evidence type="ECO:0000256" key="4">
    <source>
        <dbReference type="ARBA" id="ARBA00022695"/>
    </source>
</evidence>
<dbReference type="InterPro" id="IPR054566">
    <property type="entry name" value="ManC/GMP-like_b-helix"/>
</dbReference>
<keyword evidence="4" id="KW-0548">Nucleotidyltransferase</keyword>